<gene>
    <name evidence="1" type="ORF">CEV32_2316</name>
</gene>
<keyword evidence="2" id="KW-1185">Reference proteome</keyword>
<evidence type="ECO:0000313" key="2">
    <source>
        <dbReference type="Proteomes" id="UP000216345"/>
    </source>
</evidence>
<accession>A0A256F633</accession>
<protein>
    <submittedName>
        <fullName evidence="1">Uncharacterized protein</fullName>
    </submittedName>
</protein>
<sequence>MSAQKNRQAFQPVDDCVTGNKKKAGKKACRRKVGAGFPFTTCEKQRLKARRRNAIKCDAL</sequence>
<proteinExistence type="predicted"/>
<evidence type="ECO:0000313" key="1">
    <source>
        <dbReference type="EMBL" id="OYR09881.1"/>
    </source>
</evidence>
<dbReference type="Proteomes" id="UP000216345">
    <property type="component" value="Unassembled WGS sequence"/>
</dbReference>
<dbReference type="AlphaFoldDB" id="A0A256F633"/>
<dbReference type="EMBL" id="NNRK01000034">
    <property type="protein sequence ID" value="OYR09881.1"/>
    <property type="molecule type" value="Genomic_DNA"/>
</dbReference>
<comment type="caution">
    <text evidence="1">The sequence shown here is derived from an EMBL/GenBank/DDBJ whole genome shotgun (WGS) entry which is preliminary data.</text>
</comment>
<name>A0A256F633_9HYPH</name>
<reference evidence="1 2" key="1">
    <citation type="submission" date="2017-07" db="EMBL/GenBank/DDBJ databases">
        <title>Phylogenetic study on the rhizospheric bacterium Ochrobactrum sp. A44.</title>
        <authorList>
            <person name="Krzyzanowska D.M."/>
            <person name="Ossowicki A."/>
            <person name="Rajewska M."/>
            <person name="Maciag T."/>
            <person name="Kaczynski Z."/>
            <person name="Czerwicka M."/>
            <person name="Jafra S."/>
        </authorList>
    </citation>
    <scope>NUCLEOTIDE SEQUENCE [LARGE SCALE GENOMIC DNA]</scope>
    <source>
        <strain evidence="1 2">PR17</strain>
    </source>
</reference>
<organism evidence="1 2">
    <name type="scientific">Brucella rhizosphaerae</name>
    <dbReference type="NCBI Taxonomy" id="571254"/>
    <lineage>
        <taxon>Bacteria</taxon>
        <taxon>Pseudomonadati</taxon>
        <taxon>Pseudomonadota</taxon>
        <taxon>Alphaproteobacteria</taxon>
        <taxon>Hyphomicrobiales</taxon>
        <taxon>Brucellaceae</taxon>
        <taxon>Brucella/Ochrobactrum group</taxon>
        <taxon>Brucella</taxon>
    </lineage>
</organism>